<organism evidence="1 2">
    <name type="scientific">Crenichthys baileyi</name>
    <name type="common">White River springfish</name>
    <dbReference type="NCBI Taxonomy" id="28760"/>
    <lineage>
        <taxon>Eukaryota</taxon>
        <taxon>Metazoa</taxon>
        <taxon>Chordata</taxon>
        <taxon>Craniata</taxon>
        <taxon>Vertebrata</taxon>
        <taxon>Euteleostomi</taxon>
        <taxon>Actinopterygii</taxon>
        <taxon>Neopterygii</taxon>
        <taxon>Teleostei</taxon>
        <taxon>Neoteleostei</taxon>
        <taxon>Acanthomorphata</taxon>
        <taxon>Ovalentaria</taxon>
        <taxon>Atherinomorphae</taxon>
        <taxon>Cyprinodontiformes</taxon>
        <taxon>Goodeidae</taxon>
        <taxon>Crenichthys</taxon>
    </lineage>
</organism>
<proteinExistence type="predicted"/>
<evidence type="ECO:0000313" key="2">
    <source>
        <dbReference type="Proteomes" id="UP001311232"/>
    </source>
</evidence>
<accession>A0AAV9SJN5</accession>
<sequence length="119" mass="13703">MSLSVKVYKSHLRMHQSAGDPNQTVFSAVGLTSDQMGRPRKMQFYFFSLENYVRIQVEFLISAPVLTSSVSVMHMDLQQYFSQQLYPQNSLFSISVLCCDCVEHSESEQKQLKVSLFYT</sequence>
<keyword evidence="2" id="KW-1185">Reference proteome</keyword>
<comment type="caution">
    <text evidence="1">The sequence shown here is derived from an EMBL/GenBank/DDBJ whole genome shotgun (WGS) entry which is preliminary data.</text>
</comment>
<dbReference type="AlphaFoldDB" id="A0AAV9SJN5"/>
<dbReference type="EMBL" id="JAHHUM010000295">
    <property type="protein sequence ID" value="KAK5621698.1"/>
    <property type="molecule type" value="Genomic_DNA"/>
</dbReference>
<dbReference type="Proteomes" id="UP001311232">
    <property type="component" value="Unassembled WGS sequence"/>
</dbReference>
<protein>
    <submittedName>
        <fullName evidence="1">Uncharacterized protein</fullName>
    </submittedName>
</protein>
<evidence type="ECO:0000313" key="1">
    <source>
        <dbReference type="EMBL" id="KAK5621698.1"/>
    </source>
</evidence>
<name>A0AAV9SJN5_9TELE</name>
<gene>
    <name evidence="1" type="ORF">CRENBAI_020123</name>
</gene>
<reference evidence="1 2" key="1">
    <citation type="submission" date="2021-06" db="EMBL/GenBank/DDBJ databases">
        <authorList>
            <person name="Palmer J.M."/>
        </authorList>
    </citation>
    <scope>NUCLEOTIDE SEQUENCE [LARGE SCALE GENOMIC DNA]</scope>
    <source>
        <strain evidence="1 2">MEX-2019</strain>
        <tissue evidence="1">Muscle</tissue>
    </source>
</reference>